<proteinExistence type="predicted"/>
<gene>
    <name evidence="2" type="ORF">AX774_g2812</name>
</gene>
<dbReference type="OrthoDB" id="5755064at2759"/>
<organism evidence="2 3">
    <name type="scientific">Zancudomyces culisetae</name>
    <name type="common">Gut fungus</name>
    <name type="synonym">Smittium culisetae</name>
    <dbReference type="NCBI Taxonomy" id="1213189"/>
    <lineage>
        <taxon>Eukaryota</taxon>
        <taxon>Fungi</taxon>
        <taxon>Fungi incertae sedis</taxon>
        <taxon>Zoopagomycota</taxon>
        <taxon>Kickxellomycotina</taxon>
        <taxon>Harpellomycetes</taxon>
        <taxon>Harpellales</taxon>
        <taxon>Legeriomycetaceae</taxon>
        <taxon>Zancudomyces</taxon>
    </lineage>
</organism>
<evidence type="ECO:0000313" key="2">
    <source>
        <dbReference type="EMBL" id="OMH83671.1"/>
    </source>
</evidence>
<keyword evidence="3" id="KW-1185">Reference proteome</keyword>
<evidence type="ECO:0000313" key="3">
    <source>
        <dbReference type="Proteomes" id="UP000188320"/>
    </source>
</evidence>
<protein>
    <submittedName>
        <fullName evidence="2">Uncharacterized protein</fullName>
    </submittedName>
</protein>
<feature type="non-terminal residue" evidence="2">
    <location>
        <position position="1"/>
    </location>
</feature>
<dbReference type="Proteomes" id="UP000188320">
    <property type="component" value="Unassembled WGS sequence"/>
</dbReference>
<comment type="caution">
    <text evidence="2">The sequence shown here is derived from an EMBL/GenBank/DDBJ whole genome shotgun (WGS) entry which is preliminary data.</text>
</comment>
<name>A0A1R1PRU1_ZANCU</name>
<reference evidence="3" key="1">
    <citation type="submission" date="2017-01" db="EMBL/GenBank/DDBJ databases">
        <authorList>
            <person name="Wang Y."/>
            <person name="White M."/>
            <person name="Kvist S."/>
            <person name="Moncalvo J.-M."/>
        </authorList>
    </citation>
    <scope>NUCLEOTIDE SEQUENCE [LARGE SCALE GENOMIC DNA]</scope>
    <source>
        <strain evidence="3">COL-18-3</strain>
    </source>
</reference>
<dbReference type="EMBL" id="LSSK01000336">
    <property type="protein sequence ID" value="OMH83671.1"/>
    <property type="molecule type" value="Genomic_DNA"/>
</dbReference>
<accession>A0A1R1PRU1</accession>
<dbReference type="AlphaFoldDB" id="A0A1R1PRU1"/>
<sequence length="269" mass="27783">STSPTSTSTSSTSTSPTTSSTSPTTSSTSPTSTSTSSTSISSTTSTSSTTSSTTSTSSTSTSTSLTTSSTSPTTSTSPTSTSTGSTSTSTSSSSSTCDSTSVGPNIVISSTKKNKDYDFTHALTIPCDTSDFEFTASITASSDFFVALMDDSGFYSPNGVVEAQFGLSSGISSIKKGKYALVKRSNIFTRANLQDIKIVYKDSQLQVFVNNSLKASYKISNFSMTSLAMAPFKGTAGVFNPTFSCESISNCEQQESLSITPVLDSDEAH</sequence>
<evidence type="ECO:0000256" key="1">
    <source>
        <dbReference type="SAM" id="MobiDB-lite"/>
    </source>
</evidence>
<feature type="region of interest" description="Disordered" evidence="1">
    <location>
        <begin position="1"/>
        <end position="101"/>
    </location>
</feature>